<comment type="caution">
    <text evidence="3">The sequence shown here is derived from an EMBL/GenBank/DDBJ whole genome shotgun (WGS) entry which is preliminary data.</text>
</comment>
<accession>A0A420YE38</accession>
<sequence length="290" mass="31446">MHCPSLLAAILASIPLTLAAPSKCASSAPIKCPIVLDGRVKSTLQPTDFDSYATSPFNPDYVKGNNLKWSDILLFPSTLPTSRFDNASTKPLEVTLSDASVFQSQNGFRRAGLQIQGDANTGSSANTGVRTIHFSVHQDPARKLNLTHEYLNVWHEASDYSADQVMFETGTLIGQEAVRKDTFKVLGRNNNLIWSTPIENEAWQNFAISIDWGKNTLQVYYSKGDDPLKAVTNKVSNDNAGGGQFQIGMLKKPTGTSDVVNSGYQESGLNEGQIHGGIFIEDSSNGCISL</sequence>
<dbReference type="InterPro" id="IPR041524">
    <property type="entry name" value="GH131_N"/>
</dbReference>
<proteinExistence type="predicted"/>
<feature type="chain" id="PRO_5019341904" description="Glycoside hydrolase 131 catalytic N-terminal domain-containing protein" evidence="1">
    <location>
        <begin position="20"/>
        <end position="290"/>
    </location>
</feature>
<dbReference type="PANTHER" id="PTHR34612">
    <property type="entry name" value="GH131_N DOMAIN-CONTAINING PROTEIN"/>
    <property type="match status" value="1"/>
</dbReference>
<dbReference type="PANTHER" id="PTHR34612:SF4">
    <property type="entry name" value="GLYCOSIDE HYDROLASE 131 CATALYTIC N-TERMINAL DOMAIN-CONTAINING PROTEIN"/>
    <property type="match status" value="1"/>
</dbReference>
<evidence type="ECO:0000256" key="1">
    <source>
        <dbReference type="SAM" id="SignalP"/>
    </source>
</evidence>
<dbReference type="STRING" id="177199.A0A420YE38"/>
<organism evidence="3 4">
    <name type="scientific">Coniochaeta pulveracea</name>
    <dbReference type="NCBI Taxonomy" id="177199"/>
    <lineage>
        <taxon>Eukaryota</taxon>
        <taxon>Fungi</taxon>
        <taxon>Dikarya</taxon>
        <taxon>Ascomycota</taxon>
        <taxon>Pezizomycotina</taxon>
        <taxon>Sordariomycetes</taxon>
        <taxon>Sordariomycetidae</taxon>
        <taxon>Coniochaetales</taxon>
        <taxon>Coniochaetaceae</taxon>
        <taxon>Coniochaeta</taxon>
    </lineage>
</organism>
<protein>
    <recommendedName>
        <fullName evidence="2">Glycoside hydrolase 131 catalytic N-terminal domain-containing protein</fullName>
    </recommendedName>
</protein>
<keyword evidence="1" id="KW-0732">Signal</keyword>
<dbReference type="EMBL" id="QVQW01000016">
    <property type="protein sequence ID" value="RKU46114.1"/>
    <property type="molecule type" value="Genomic_DNA"/>
</dbReference>
<evidence type="ECO:0000313" key="3">
    <source>
        <dbReference type="EMBL" id="RKU46114.1"/>
    </source>
</evidence>
<feature type="signal peptide" evidence="1">
    <location>
        <begin position="1"/>
        <end position="19"/>
    </location>
</feature>
<dbReference type="OrthoDB" id="5283326at2759"/>
<reference evidence="3 4" key="1">
    <citation type="submission" date="2018-08" db="EMBL/GenBank/DDBJ databases">
        <title>Draft genome of the lignicolous fungus Coniochaeta pulveracea.</title>
        <authorList>
            <person name="Borstlap C.J."/>
            <person name="De Witt R.N."/>
            <person name="Botha A."/>
            <person name="Volschenk H."/>
        </authorList>
    </citation>
    <scope>NUCLEOTIDE SEQUENCE [LARGE SCALE GENOMIC DNA]</scope>
    <source>
        <strain evidence="3 4">CAB683</strain>
    </source>
</reference>
<dbReference type="AlphaFoldDB" id="A0A420YE38"/>
<dbReference type="Gene3D" id="2.60.120.1160">
    <property type="match status" value="1"/>
</dbReference>
<feature type="domain" description="Glycoside hydrolase 131 catalytic N-terminal" evidence="2">
    <location>
        <begin position="34"/>
        <end position="286"/>
    </location>
</feature>
<evidence type="ECO:0000259" key="2">
    <source>
        <dbReference type="Pfam" id="PF18271"/>
    </source>
</evidence>
<evidence type="ECO:0000313" key="4">
    <source>
        <dbReference type="Proteomes" id="UP000275385"/>
    </source>
</evidence>
<dbReference type="Pfam" id="PF18271">
    <property type="entry name" value="GH131_N"/>
    <property type="match status" value="1"/>
</dbReference>
<gene>
    <name evidence="3" type="ORF">DL546_006572</name>
</gene>
<keyword evidence="4" id="KW-1185">Reference proteome</keyword>
<name>A0A420YE38_9PEZI</name>
<dbReference type="Proteomes" id="UP000275385">
    <property type="component" value="Unassembled WGS sequence"/>
</dbReference>